<name>A0A7J8NL11_9ROSI</name>
<evidence type="ECO:0000313" key="1">
    <source>
        <dbReference type="EMBL" id="MBA0577540.1"/>
    </source>
</evidence>
<evidence type="ECO:0008006" key="3">
    <source>
        <dbReference type="Google" id="ProtNLM"/>
    </source>
</evidence>
<dbReference type="AlphaFoldDB" id="A0A7J8NL11"/>
<comment type="caution">
    <text evidence="1">The sequence shown here is derived from an EMBL/GenBank/DDBJ whole genome shotgun (WGS) entry which is preliminary data.</text>
</comment>
<proteinExistence type="predicted"/>
<sequence>MPYLELAGFGSAALIRIFDLRYDLISALVERWRHSRGCCIAAQAPHRQECSHGRKLDL</sequence>
<accession>A0A7J8NL11</accession>
<dbReference type="Proteomes" id="UP000593572">
    <property type="component" value="Unassembled WGS sequence"/>
</dbReference>
<evidence type="ECO:0000313" key="2">
    <source>
        <dbReference type="Proteomes" id="UP000593572"/>
    </source>
</evidence>
<organism evidence="1 2">
    <name type="scientific">Gossypium lobatum</name>
    <dbReference type="NCBI Taxonomy" id="34289"/>
    <lineage>
        <taxon>Eukaryota</taxon>
        <taxon>Viridiplantae</taxon>
        <taxon>Streptophyta</taxon>
        <taxon>Embryophyta</taxon>
        <taxon>Tracheophyta</taxon>
        <taxon>Spermatophyta</taxon>
        <taxon>Magnoliopsida</taxon>
        <taxon>eudicotyledons</taxon>
        <taxon>Gunneridae</taxon>
        <taxon>Pentapetalae</taxon>
        <taxon>rosids</taxon>
        <taxon>malvids</taxon>
        <taxon>Malvales</taxon>
        <taxon>Malvaceae</taxon>
        <taxon>Malvoideae</taxon>
        <taxon>Gossypium</taxon>
    </lineage>
</organism>
<dbReference type="EMBL" id="JABEZX010356067">
    <property type="protein sequence ID" value="MBA0577540.1"/>
    <property type="molecule type" value="Genomic_DNA"/>
</dbReference>
<keyword evidence="2" id="KW-1185">Reference proteome</keyword>
<gene>
    <name evidence="1" type="ORF">Golob_000016</name>
</gene>
<protein>
    <recommendedName>
        <fullName evidence="3">Aminotransferase-like plant mobile domain-containing protein</fullName>
    </recommendedName>
</protein>
<reference evidence="1 2" key="1">
    <citation type="journal article" date="2019" name="Genome Biol. Evol.">
        <title>Insights into the evolution of the New World diploid cottons (Gossypium, subgenus Houzingenia) based on genome sequencing.</title>
        <authorList>
            <person name="Grover C.E."/>
            <person name="Arick M.A. 2nd"/>
            <person name="Thrash A."/>
            <person name="Conover J.L."/>
            <person name="Sanders W.S."/>
            <person name="Peterson D.G."/>
            <person name="Frelichowski J.E."/>
            <person name="Scheffler J.A."/>
            <person name="Scheffler B.E."/>
            <person name="Wendel J.F."/>
        </authorList>
    </citation>
    <scope>NUCLEOTIDE SEQUENCE [LARGE SCALE GENOMIC DNA]</scope>
    <source>
        <strain evidence="1">157</strain>
        <tissue evidence="1">Leaf</tissue>
    </source>
</reference>